<evidence type="ECO:0000313" key="1">
    <source>
        <dbReference type="EMBL" id="EUA89925.1"/>
    </source>
</evidence>
<evidence type="ECO:0000313" key="2">
    <source>
        <dbReference type="Proteomes" id="UP000020681"/>
    </source>
</evidence>
<name>A0ABN0QZE3_MYCUL</name>
<keyword evidence="2" id="KW-1185">Reference proteome</keyword>
<evidence type="ECO:0008006" key="3">
    <source>
        <dbReference type="Google" id="ProtNLM"/>
    </source>
</evidence>
<dbReference type="EMBL" id="JAOL01000114">
    <property type="protein sequence ID" value="EUA89925.1"/>
    <property type="molecule type" value="Genomic_DNA"/>
</dbReference>
<gene>
    <name evidence="1" type="ORF">I551_3641</name>
</gene>
<comment type="caution">
    <text evidence="1">The sequence shown here is derived from an EMBL/GenBank/DDBJ whole genome shotgun (WGS) entry which is preliminary data.</text>
</comment>
<sequence length="67" mass="6785">MASLTVDVKRAGLASLPSSTIQVATDTAAQITLGALPAGVEVKLDDQPVGTTVSVPIGRHSITLTRS</sequence>
<organism evidence="1 2">
    <name type="scientific">Mycobacterium ulcerans str. Harvey</name>
    <dbReference type="NCBI Taxonomy" id="1299332"/>
    <lineage>
        <taxon>Bacteria</taxon>
        <taxon>Bacillati</taxon>
        <taxon>Actinomycetota</taxon>
        <taxon>Actinomycetes</taxon>
        <taxon>Mycobacteriales</taxon>
        <taxon>Mycobacteriaceae</taxon>
        <taxon>Mycobacterium</taxon>
        <taxon>Mycobacterium ulcerans group</taxon>
    </lineage>
</organism>
<accession>A0ABN0QZE3</accession>
<proteinExistence type="predicted"/>
<reference evidence="1 2" key="1">
    <citation type="submission" date="2014-01" db="EMBL/GenBank/DDBJ databases">
        <authorList>
            <person name="Dobos K."/>
            <person name="Lenaerts A."/>
            <person name="Ordway D."/>
            <person name="DeGroote M.A."/>
            <person name="Parker T."/>
            <person name="Sizemore C."/>
            <person name="Tallon L.J."/>
            <person name="Sadzewicz L.K."/>
            <person name="Sengamalay N."/>
            <person name="Fraser C.M."/>
            <person name="Hine E."/>
            <person name="Shefchek K.A."/>
            <person name="Das S.P."/>
            <person name="Tettelin H."/>
        </authorList>
    </citation>
    <scope>NUCLEOTIDE SEQUENCE [LARGE SCALE GENOMIC DNA]</scope>
    <source>
        <strain evidence="1 2">Harvey</strain>
    </source>
</reference>
<protein>
    <recommendedName>
        <fullName evidence="3">PEGA domain-containing protein</fullName>
    </recommendedName>
</protein>
<dbReference type="Proteomes" id="UP000020681">
    <property type="component" value="Unassembled WGS sequence"/>
</dbReference>